<dbReference type="EMBL" id="JAFBIT010000001">
    <property type="protein sequence ID" value="MCF2651897.1"/>
    <property type="molecule type" value="Genomic_DNA"/>
</dbReference>
<sequence>MKKVLSIILALALICVSFAACGGETASTSSASEESSTASETSESSAEESSETTAGELKKIGILAPAVTHGWVAGVAYNAEQRCKELSDQVEYKLFTSNNAEEMTSQLDDLKSWGAEAIVAFPQWEGMEVPIQQAIDDGIVVVNFDIEIAADGVYRVSGDNESMGIEGAKYIVDKIGTTGTVVVLDVPTSGSVAELRKKGFTETMKEIAPDMEILEYATKFTREDGLADFADILTSVDHIDAVYSMDDETSIGVLQAISEANRTDIKVVTGGGGCQEYFKMMPENQDIWIESSLYSPLMVKDAVDMALAVLNGEEVEPVKIIPTTVVDRDNCADYIDPENTVY</sequence>
<evidence type="ECO:0000256" key="5">
    <source>
        <dbReference type="SAM" id="SignalP"/>
    </source>
</evidence>
<evidence type="ECO:0000256" key="2">
    <source>
        <dbReference type="ARBA" id="ARBA00007639"/>
    </source>
</evidence>
<comment type="similarity">
    <text evidence="2">Belongs to the bacterial solute-binding protein 2 family.</text>
</comment>
<evidence type="ECO:0000259" key="6">
    <source>
        <dbReference type="Pfam" id="PF13407"/>
    </source>
</evidence>
<dbReference type="InterPro" id="IPR025997">
    <property type="entry name" value="SBP_2_dom"/>
</dbReference>
<proteinExistence type="inferred from homology"/>
<feature type="region of interest" description="Disordered" evidence="4">
    <location>
        <begin position="27"/>
        <end position="53"/>
    </location>
</feature>
<evidence type="ECO:0000313" key="7">
    <source>
        <dbReference type="EMBL" id="MCF2651897.1"/>
    </source>
</evidence>
<evidence type="ECO:0000313" key="8">
    <source>
        <dbReference type="Proteomes" id="UP001299220"/>
    </source>
</evidence>
<feature type="chain" id="PRO_5047528477" evidence="5">
    <location>
        <begin position="23"/>
        <end position="342"/>
    </location>
</feature>
<evidence type="ECO:0000256" key="4">
    <source>
        <dbReference type="SAM" id="MobiDB-lite"/>
    </source>
</evidence>
<protein>
    <submittedName>
        <fullName evidence="7">ABC transporter substrate-binding protein</fullName>
    </submittedName>
</protein>
<reference evidence="7 8" key="1">
    <citation type="submission" date="2020-12" db="EMBL/GenBank/DDBJ databases">
        <title>Whole genome sequences of gut porcine anaerobes.</title>
        <authorList>
            <person name="Kubasova T."/>
            <person name="Jahodarova E."/>
            <person name="Rychlik I."/>
        </authorList>
    </citation>
    <scope>NUCLEOTIDE SEQUENCE [LARGE SCALE GENOMIC DNA]</scope>
    <source>
        <strain evidence="7 8">An867</strain>
    </source>
</reference>
<evidence type="ECO:0000256" key="3">
    <source>
        <dbReference type="ARBA" id="ARBA00022729"/>
    </source>
</evidence>
<dbReference type="RefSeq" id="WP_235322917.1">
    <property type="nucleotide sequence ID" value="NZ_JAFBIT010000001.1"/>
</dbReference>
<organism evidence="7 8">
    <name type="scientific">Anaeromassilibacillus senegalensis</name>
    <dbReference type="NCBI Taxonomy" id="1673717"/>
    <lineage>
        <taxon>Bacteria</taxon>
        <taxon>Bacillati</taxon>
        <taxon>Bacillota</taxon>
        <taxon>Clostridia</taxon>
        <taxon>Eubacteriales</taxon>
        <taxon>Acutalibacteraceae</taxon>
        <taxon>Anaeromassilibacillus</taxon>
    </lineage>
</organism>
<keyword evidence="3 5" id="KW-0732">Signal</keyword>
<dbReference type="PANTHER" id="PTHR46847:SF1">
    <property type="entry name" value="D-ALLOSE-BINDING PERIPLASMIC PROTEIN-RELATED"/>
    <property type="match status" value="1"/>
</dbReference>
<dbReference type="CDD" id="cd06311">
    <property type="entry name" value="PBP1_ABC_sugar_binding-like"/>
    <property type="match status" value="1"/>
</dbReference>
<feature type="domain" description="Periplasmic binding protein" evidence="6">
    <location>
        <begin position="60"/>
        <end position="314"/>
    </location>
</feature>
<dbReference type="PROSITE" id="PS51257">
    <property type="entry name" value="PROKAR_LIPOPROTEIN"/>
    <property type="match status" value="1"/>
</dbReference>
<feature type="compositionally biased region" description="Low complexity" evidence="4">
    <location>
        <begin position="27"/>
        <end position="44"/>
    </location>
</feature>
<dbReference type="PANTHER" id="PTHR46847">
    <property type="entry name" value="D-ALLOSE-BINDING PERIPLASMIC PROTEIN-RELATED"/>
    <property type="match status" value="1"/>
</dbReference>
<evidence type="ECO:0000256" key="1">
    <source>
        <dbReference type="ARBA" id="ARBA00004196"/>
    </source>
</evidence>
<feature type="signal peptide" evidence="5">
    <location>
        <begin position="1"/>
        <end position="22"/>
    </location>
</feature>
<dbReference type="Gene3D" id="3.40.50.2300">
    <property type="match status" value="2"/>
</dbReference>
<dbReference type="Pfam" id="PF13407">
    <property type="entry name" value="Peripla_BP_4"/>
    <property type="match status" value="1"/>
</dbReference>
<comment type="subcellular location">
    <subcellularLocation>
        <location evidence="1">Cell envelope</location>
    </subcellularLocation>
</comment>
<dbReference type="InterPro" id="IPR028082">
    <property type="entry name" value="Peripla_BP_I"/>
</dbReference>
<name>A0ABS9CM31_9FIRM</name>
<gene>
    <name evidence="7" type="ORF">JQM67_04720</name>
</gene>
<keyword evidence="8" id="KW-1185">Reference proteome</keyword>
<dbReference type="SUPFAM" id="SSF53822">
    <property type="entry name" value="Periplasmic binding protein-like I"/>
    <property type="match status" value="1"/>
</dbReference>
<dbReference type="Proteomes" id="UP001299220">
    <property type="component" value="Unassembled WGS sequence"/>
</dbReference>
<accession>A0ABS9CM31</accession>
<comment type="caution">
    <text evidence="7">The sequence shown here is derived from an EMBL/GenBank/DDBJ whole genome shotgun (WGS) entry which is preliminary data.</text>
</comment>